<evidence type="ECO:0000313" key="1">
    <source>
        <dbReference type="EMBL" id="QII46751.1"/>
    </source>
</evidence>
<gene>
    <name evidence="1" type="ORF">GVT53_19380</name>
</gene>
<accession>A0A6G7J794</accession>
<dbReference type="EMBL" id="CP049616">
    <property type="protein sequence ID" value="QII46751.1"/>
    <property type="molecule type" value="Genomic_DNA"/>
</dbReference>
<dbReference type="AlphaFoldDB" id="A0A6G7J794"/>
<evidence type="ECO:0000313" key="2">
    <source>
        <dbReference type="Proteomes" id="UP000502928"/>
    </source>
</evidence>
<protein>
    <submittedName>
        <fullName evidence="1">Uncharacterized protein</fullName>
    </submittedName>
</protein>
<dbReference type="KEGG" id="mut:GVT53_19380"/>
<keyword evidence="2" id="KW-1185">Reference proteome</keyword>
<sequence length="119" mass="13908">MALSNFFKINLPYGIKRNENGQWTAFNREYKPLGEYDSFKNVPDSDFMYTDYGKLSDKFLMDLADDPSSAQMDDNNEIHKVFLYNDATNPSNNPNDSKLWDNYFEKLKKLAILNSKLEN</sequence>
<dbReference type="Proteomes" id="UP000502928">
    <property type="component" value="Chromosome"/>
</dbReference>
<name>A0A6G7J794_9FLAO</name>
<reference evidence="1 2" key="1">
    <citation type="submission" date="2020-02" db="EMBL/GenBank/DDBJ databases">
        <title>Complete genome of Muricauda sp. 501str8.</title>
        <authorList>
            <person name="Dong B."/>
            <person name="Zhu S."/>
            <person name="Yang J."/>
            <person name="Chen J."/>
        </authorList>
    </citation>
    <scope>NUCLEOTIDE SEQUENCE [LARGE SCALE GENOMIC DNA]</scope>
    <source>
        <strain evidence="1 2">501str8</strain>
    </source>
</reference>
<organism evidence="1 2">
    <name type="scientific">Flagellimonas oceani</name>
    <dbReference type="NCBI Taxonomy" id="2698672"/>
    <lineage>
        <taxon>Bacteria</taxon>
        <taxon>Pseudomonadati</taxon>
        <taxon>Bacteroidota</taxon>
        <taxon>Flavobacteriia</taxon>
        <taxon>Flavobacteriales</taxon>
        <taxon>Flavobacteriaceae</taxon>
        <taxon>Flagellimonas</taxon>
    </lineage>
</organism>
<dbReference type="RefSeq" id="WP_166250121.1">
    <property type="nucleotide sequence ID" value="NZ_CP049616.1"/>
</dbReference>
<proteinExistence type="predicted"/>